<proteinExistence type="predicted"/>
<accession>A0A8H3LTP4</accession>
<dbReference type="EMBL" id="BLAL01000239">
    <property type="protein sequence ID" value="GES94733.1"/>
    <property type="molecule type" value="Genomic_DNA"/>
</dbReference>
<gene>
    <name evidence="1" type="ORF">RCL2_002144500</name>
</gene>
<dbReference type="Proteomes" id="UP000615446">
    <property type="component" value="Unassembled WGS sequence"/>
</dbReference>
<evidence type="ECO:0008006" key="3">
    <source>
        <dbReference type="Google" id="ProtNLM"/>
    </source>
</evidence>
<evidence type="ECO:0000313" key="1">
    <source>
        <dbReference type="EMBL" id="GES94733.1"/>
    </source>
</evidence>
<name>A0A8H3LTP4_9GLOM</name>
<protein>
    <recommendedName>
        <fullName evidence="3">MULE transposase domain-containing protein</fullName>
    </recommendedName>
</protein>
<organism evidence="1 2">
    <name type="scientific">Rhizophagus clarus</name>
    <dbReference type="NCBI Taxonomy" id="94130"/>
    <lineage>
        <taxon>Eukaryota</taxon>
        <taxon>Fungi</taxon>
        <taxon>Fungi incertae sedis</taxon>
        <taxon>Mucoromycota</taxon>
        <taxon>Glomeromycotina</taxon>
        <taxon>Glomeromycetes</taxon>
        <taxon>Glomerales</taxon>
        <taxon>Glomeraceae</taxon>
        <taxon>Rhizophagus</taxon>
    </lineage>
</organism>
<dbReference type="OrthoDB" id="2431195at2759"/>
<evidence type="ECO:0000313" key="2">
    <source>
        <dbReference type="Proteomes" id="UP000615446"/>
    </source>
</evidence>
<dbReference type="AlphaFoldDB" id="A0A8H3LTP4"/>
<comment type="caution">
    <text evidence="1">The sequence shown here is derived from an EMBL/GenBank/DDBJ whole genome shotgun (WGS) entry which is preliminary data.</text>
</comment>
<sequence length="477" mass="55752">MASIHSTNIQLVTNVVKNVKKTKEEVDPISRKKKKLEDNMILTTPILQPTSQIPFSHLTNLKLDNIIQDFQYNDNINDSNDVNNETDGLLYRLDEVQEIISKQFQSIKSLNEPVKIGFEMELDSRLLESTFPEFQPNTCDLTTIKENFRQLVNILTLPIEYGSGYYWRFGKCILLQKKRSLQVVHQQAHEHPQYRKVAFPESAKQWIKGNVKYHLQNPELYKHLQHYQLINVQIHTKEQIYYWASVFSKNTYMFNSENQLLSAKEYLEEQLCFKTICYLENDIIKALEFTTPLFNQIGITNLKIIIDSTFKTNQKHFELFVINANCKGYGMPIAYLYLLICDGFAKAYNNPKNQINLKYKPYHAIDQCLKDKKSKSTDYSKNKTKEAYQQFDFIELSWILNSSTGSLCSNDKFKEIINMIKSTIQIATFQHDGKALRRIGKKAIKINIESGIDERYHIDTINWICSCLVYPQSCYLL</sequence>
<reference evidence="1" key="1">
    <citation type="submission" date="2019-10" db="EMBL/GenBank/DDBJ databases">
        <title>Conservation and host-specific expression of non-tandemly repeated heterogenous ribosome RNA gene in arbuscular mycorrhizal fungi.</title>
        <authorList>
            <person name="Maeda T."/>
            <person name="Kobayashi Y."/>
            <person name="Nakagawa T."/>
            <person name="Ezawa T."/>
            <person name="Yamaguchi K."/>
            <person name="Bino T."/>
            <person name="Nishimoto Y."/>
            <person name="Shigenobu S."/>
            <person name="Kawaguchi M."/>
        </authorList>
    </citation>
    <scope>NUCLEOTIDE SEQUENCE</scope>
    <source>
        <strain evidence="1">HR1</strain>
    </source>
</reference>